<dbReference type="EMBL" id="CAJC01000003">
    <property type="protein sequence ID" value="CCI51423.1"/>
    <property type="molecule type" value="Genomic_DNA"/>
</dbReference>
<keyword evidence="1" id="KW-1133">Transmembrane helix</keyword>
<dbReference type="InterPro" id="IPR036691">
    <property type="entry name" value="Endo/exonu/phosph_ase_sf"/>
</dbReference>
<evidence type="ECO:0000256" key="1">
    <source>
        <dbReference type="SAM" id="Phobius"/>
    </source>
</evidence>
<feature type="transmembrane region" description="Helical" evidence="1">
    <location>
        <begin position="7"/>
        <end position="29"/>
    </location>
</feature>
<dbReference type="InterPro" id="IPR005135">
    <property type="entry name" value="Endo/exonuclease/phosphatase"/>
</dbReference>
<dbReference type="Gene3D" id="3.60.10.10">
    <property type="entry name" value="Endonuclease/exonuclease/phosphatase"/>
    <property type="match status" value="1"/>
</dbReference>
<comment type="caution">
    <text evidence="3">The sequence shown here is derived from an EMBL/GenBank/DDBJ whole genome shotgun (WGS) entry which is preliminary data.</text>
</comment>
<feature type="transmembrane region" description="Helical" evidence="1">
    <location>
        <begin position="49"/>
        <end position="70"/>
    </location>
</feature>
<dbReference type="SUPFAM" id="SSF56219">
    <property type="entry name" value="DNase I-like"/>
    <property type="match status" value="1"/>
</dbReference>
<dbReference type="Proteomes" id="UP000035720">
    <property type="component" value="Unassembled WGS sequence"/>
</dbReference>
<feature type="domain" description="Endonuclease/exonuclease/phosphatase" evidence="2">
    <location>
        <begin position="268"/>
        <end position="471"/>
    </location>
</feature>
<proteinExistence type="predicted"/>
<keyword evidence="1" id="KW-0812">Transmembrane</keyword>
<dbReference type="GO" id="GO:0003824">
    <property type="term" value="F:catalytic activity"/>
    <property type="evidence" value="ECO:0007669"/>
    <property type="project" value="InterPro"/>
</dbReference>
<dbReference type="InterPro" id="IPR010640">
    <property type="entry name" value="Low_temperature_requirement_A"/>
</dbReference>
<evidence type="ECO:0000313" key="4">
    <source>
        <dbReference type="Proteomes" id="UP000035720"/>
    </source>
</evidence>
<protein>
    <recommendedName>
        <fullName evidence="2">Endonuclease/exonuclease/phosphatase domain-containing protein</fullName>
    </recommendedName>
</protein>
<feature type="transmembrane region" description="Helical" evidence="1">
    <location>
        <begin position="234"/>
        <end position="253"/>
    </location>
</feature>
<dbReference type="Pfam" id="PF03372">
    <property type="entry name" value="Exo_endo_phos"/>
    <property type="match status" value="1"/>
</dbReference>
<dbReference type="AlphaFoldDB" id="A0A077M9R8"/>
<feature type="transmembrane region" description="Helical" evidence="1">
    <location>
        <begin position="167"/>
        <end position="188"/>
    </location>
</feature>
<organism evidence="3 4">
    <name type="scientific">Nostocoides jenkinsii Ben 74</name>
    <dbReference type="NCBI Taxonomy" id="1193518"/>
    <lineage>
        <taxon>Bacteria</taxon>
        <taxon>Bacillati</taxon>
        <taxon>Actinomycetota</taxon>
        <taxon>Actinomycetes</taxon>
        <taxon>Micrococcales</taxon>
        <taxon>Intrasporangiaceae</taxon>
        <taxon>Nostocoides</taxon>
    </lineage>
</organism>
<keyword evidence="4" id="KW-1185">Reference proteome</keyword>
<evidence type="ECO:0000259" key="2">
    <source>
        <dbReference type="Pfam" id="PF03372"/>
    </source>
</evidence>
<sequence>MAHMVAAGHWAMGATGFVFVIFGITWAWINYAWCASAFDTDDWAYRLLTMVQMIGVVIFALGLAPFFHSLEGGEHVDNRTMVLGYVVMRAAMLVQWLRAAAQCPAAAHVSLTVCLLVIALARPSWWWATRSPAGTKSRRLRWRRRVLARITDVKPPDVASTSVWRGLAYLVLGGCLPVATVLTVLRAAPATQELPGAGLVSAFSAYALGLWVIVALVLAALFGGRRRARTGMAALLALALAGLHAWWIAPFYLADDQRAGGRPLTIVSLNVLGGAADTNELIAQAEGADIVVLLEYDLATEFALNQAGFAKTYPYRTGTAENWADGSAVYSRLRLGEARRLNTLFGTYLVQVDPGGPDAFTLVAGHPVNPLTSRRGWLSDAAQIREAVVAERAARLVVIGDLNSTPDHVTMRRLMDGTGLREATDLVGSGWPRTWPANRMVPPLLGLDQALIRGQVAARSVETLAIRGTDHLGIRVRLSLL</sequence>
<reference evidence="3 4" key="1">
    <citation type="journal article" date="2013" name="ISME J.">
        <title>A metabolic model for members of the genus Tetrasphaera involved in enhanced biological phosphorus removal.</title>
        <authorList>
            <person name="Kristiansen R."/>
            <person name="Nguyen H.T.T."/>
            <person name="Saunders A.M."/>
            <person name="Nielsen J.L."/>
            <person name="Wimmer R."/>
            <person name="Le V.Q."/>
            <person name="McIlroy S.J."/>
            <person name="Petrovski S."/>
            <person name="Seviour R.J."/>
            <person name="Calteau A."/>
            <person name="Nielsen K.L."/>
            <person name="Nielsen P.H."/>
        </authorList>
    </citation>
    <scope>NUCLEOTIDE SEQUENCE [LARGE SCALE GENOMIC DNA]</scope>
    <source>
        <strain evidence="3 4">Ben 74</strain>
    </source>
</reference>
<feature type="transmembrane region" description="Helical" evidence="1">
    <location>
        <begin position="200"/>
        <end position="222"/>
    </location>
</feature>
<name>A0A077M9R8_9MICO</name>
<dbReference type="Pfam" id="PF06772">
    <property type="entry name" value="LtrA"/>
    <property type="match status" value="1"/>
</dbReference>
<keyword evidence="1" id="KW-0472">Membrane</keyword>
<feature type="transmembrane region" description="Helical" evidence="1">
    <location>
        <begin position="105"/>
        <end position="128"/>
    </location>
</feature>
<gene>
    <name evidence="3" type="ORF">BN13_1000019</name>
</gene>
<evidence type="ECO:0000313" key="3">
    <source>
        <dbReference type="EMBL" id="CCI51423.1"/>
    </source>
</evidence>
<accession>A0A077M9R8</accession>